<comment type="caution">
    <text evidence="1">The sequence shown here is derived from an EMBL/GenBank/DDBJ whole genome shotgun (WGS) entry which is preliminary data.</text>
</comment>
<organism evidence="1 2">
    <name type="scientific">Shewanella salipaludis</name>
    <dbReference type="NCBI Taxonomy" id="2723052"/>
    <lineage>
        <taxon>Bacteria</taxon>
        <taxon>Pseudomonadati</taxon>
        <taxon>Pseudomonadota</taxon>
        <taxon>Gammaproteobacteria</taxon>
        <taxon>Alteromonadales</taxon>
        <taxon>Shewanellaceae</taxon>
        <taxon>Shewanella</taxon>
    </lineage>
</organism>
<dbReference type="InterPro" id="IPR013785">
    <property type="entry name" value="Aldolase_TIM"/>
</dbReference>
<protein>
    <submittedName>
        <fullName evidence="1">Anaerobic ribonucleoside-triphosphate reductase activating protein</fullName>
    </submittedName>
</protein>
<sequence length="150" mass="16919">MFNSLTPQIALQEVPGEVSLLFSITGCDVGCKGCHSVELWDANYGEPLTQDRYLAYLEQYLDFVSCIVFFGGEWQPGSLIPCLALARSMNFKTCLYTGRERVAAEIVAHLDYLKTGEFKQQLGGLASPGSNQKFYDLNRKQIINYKFIRE</sequence>
<dbReference type="RefSeq" id="WP_169565168.1">
    <property type="nucleotide sequence ID" value="NZ_JAAXYH010000012.1"/>
</dbReference>
<dbReference type="AlphaFoldDB" id="A0A972JJS9"/>
<dbReference type="InterPro" id="IPR058240">
    <property type="entry name" value="rSAM_sf"/>
</dbReference>
<gene>
    <name evidence="1" type="primary">nrdG</name>
    <name evidence="1" type="ORF">HC757_14890</name>
</gene>
<name>A0A972JJS9_9GAMM</name>
<proteinExistence type="predicted"/>
<dbReference type="NCBIfam" id="TIGR02826">
    <property type="entry name" value="RNR_activ_nrdG3"/>
    <property type="match status" value="1"/>
</dbReference>
<dbReference type="Proteomes" id="UP000737113">
    <property type="component" value="Unassembled WGS sequence"/>
</dbReference>
<dbReference type="Pfam" id="PF13353">
    <property type="entry name" value="Fer4_12"/>
    <property type="match status" value="1"/>
</dbReference>
<dbReference type="InterPro" id="IPR014191">
    <property type="entry name" value="Anaer_RNR_activator"/>
</dbReference>
<dbReference type="Gene3D" id="3.20.20.70">
    <property type="entry name" value="Aldolase class I"/>
    <property type="match status" value="1"/>
</dbReference>
<evidence type="ECO:0000313" key="2">
    <source>
        <dbReference type="Proteomes" id="UP000737113"/>
    </source>
</evidence>
<keyword evidence="2" id="KW-1185">Reference proteome</keyword>
<evidence type="ECO:0000313" key="1">
    <source>
        <dbReference type="EMBL" id="NMH66443.1"/>
    </source>
</evidence>
<accession>A0A972JJS9</accession>
<reference evidence="1" key="1">
    <citation type="submission" date="2020-04" db="EMBL/GenBank/DDBJ databases">
        <title>Description of Shewanella salipaludis sp. nov., isolated from a salt marsh.</title>
        <authorList>
            <person name="Park S."/>
            <person name="Yoon J.-H."/>
        </authorList>
    </citation>
    <scope>NUCLEOTIDE SEQUENCE</scope>
    <source>
        <strain evidence="1">SHSM-M6</strain>
    </source>
</reference>
<dbReference type="EMBL" id="JAAXYH010000012">
    <property type="protein sequence ID" value="NMH66443.1"/>
    <property type="molecule type" value="Genomic_DNA"/>
</dbReference>
<dbReference type="SUPFAM" id="SSF102114">
    <property type="entry name" value="Radical SAM enzymes"/>
    <property type="match status" value="1"/>
</dbReference>